<feature type="transmembrane region" description="Helical" evidence="1">
    <location>
        <begin position="86"/>
        <end position="105"/>
    </location>
</feature>
<reference evidence="2 3" key="1">
    <citation type="submission" date="2020-10" db="EMBL/GenBank/DDBJ databases">
        <title>Identification of Nocardia species via Next-generation sequencing and recognition of intraspecies genetic diversity.</title>
        <authorList>
            <person name="Li P."/>
            <person name="Li P."/>
            <person name="Lu B."/>
        </authorList>
    </citation>
    <scope>NUCLEOTIDE SEQUENCE [LARGE SCALE GENOMIC DNA]</scope>
    <source>
        <strain evidence="2 3">BJ06-0143</strain>
    </source>
</reference>
<gene>
    <name evidence="2" type="ORF">IU449_27950</name>
</gene>
<name>A0ABS0DLA6_9NOCA</name>
<dbReference type="RefSeq" id="WP_195005172.1">
    <property type="nucleotide sequence ID" value="NZ_JADLQN010000013.1"/>
</dbReference>
<comment type="caution">
    <text evidence="2">The sequence shown here is derived from an EMBL/GenBank/DDBJ whole genome shotgun (WGS) entry which is preliminary data.</text>
</comment>
<protein>
    <recommendedName>
        <fullName evidence="4">Integral membrane protein</fullName>
    </recommendedName>
</protein>
<accession>A0ABS0DLA6</accession>
<keyword evidence="1" id="KW-0812">Transmembrane</keyword>
<dbReference type="Proteomes" id="UP000707731">
    <property type="component" value="Unassembled WGS sequence"/>
</dbReference>
<keyword evidence="3" id="KW-1185">Reference proteome</keyword>
<keyword evidence="1" id="KW-1133">Transmembrane helix</keyword>
<proteinExistence type="predicted"/>
<sequence length="121" mass="13246">MTGPVRPQRERVVLARRQGARRVLTRGEMVEQTEIGEALIDGLIRAQLGLAVRCALVTVLVLGSLPLLFTATALGAAKVAGIQLPWLVLGLLVYPALLSVGRLYVRWAERNESDFLDVTRD</sequence>
<evidence type="ECO:0000313" key="3">
    <source>
        <dbReference type="Proteomes" id="UP000707731"/>
    </source>
</evidence>
<feature type="transmembrane region" description="Helical" evidence="1">
    <location>
        <begin position="50"/>
        <end position="74"/>
    </location>
</feature>
<evidence type="ECO:0000256" key="1">
    <source>
        <dbReference type="SAM" id="Phobius"/>
    </source>
</evidence>
<evidence type="ECO:0000313" key="2">
    <source>
        <dbReference type="EMBL" id="MBF6358337.1"/>
    </source>
</evidence>
<dbReference type="EMBL" id="JADLQN010000013">
    <property type="protein sequence ID" value="MBF6358337.1"/>
    <property type="molecule type" value="Genomic_DNA"/>
</dbReference>
<organism evidence="2 3">
    <name type="scientific">Nocardia higoensis</name>
    <dbReference type="NCBI Taxonomy" id="228599"/>
    <lineage>
        <taxon>Bacteria</taxon>
        <taxon>Bacillati</taxon>
        <taxon>Actinomycetota</taxon>
        <taxon>Actinomycetes</taxon>
        <taxon>Mycobacteriales</taxon>
        <taxon>Nocardiaceae</taxon>
        <taxon>Nocardia</taxon>
    </lineage>
</organism>
<keyword evidence="1" id="KW-0472">Membrane</keyword>
<evidence type="ECO:0008006" key="4">
    <source>
        <dbReference type="Google" id="ProtNLM"/>
    </source>
</evidence>